<dbReference type="PANTHER" id="PTHR46111:SF1">
    <property type="entry name" value="RIBOSOMAL RNA SMALL SUBUNIT METHYLTRANSFERASE I"/>
    <property type="match status" value="1"/>
</dbReference>
<dbReference type="Gene3D" id="3.40.1010.10">
    <property type="entry name" value="Cobalt-precorrin-4 Transmethylase, Domain 1"/>
    <property type="match status" value="1"/>
</dbReference>
<dbReference type="PhylomeDB" id="R7QBJ1"/>
<dbReference type="HAMAP" id="MF_01877">
    <property type="entry name" value="16SrRNA_methyltr_I"/>
    <property type="match status" value="1"/>
</dbReference>
<reference evidence="8" key="1">
    <citation type="journal article" date="2013" name="Proc. Natl. Acad. Sci. U.S.A.">
        <title>Genome structure and metabolic features in the red seaweed Chondrus crispus shed light on evolution of the Archaeplastida.</title>
        <authorList>
            <person name="Collen J."/>
            <person name="Porcel B."/>
            <person name="Carre W."/>
            <person name="Ball S.G."/>
            <person name="Chaparro C."/>
            <person name="Tonon T."/>
            <person name="Barbeyron T."/>
            <person name="Michel G."/>
            <person name="Noel B."/>
            <person name="Valentin K."/>
            <person name="Elias M."/>
            <person name="Artiguenave F."/>
            <person name="Arun A."/>
            <person name="Aury J.M."/>
            <person name="Barbosa-Neto J.F."/>
            <person name="Bothwell J.H."/>
            <person name="Bouget F.Y."/>
            <person name="Brillet L."/>
            <person name="Cabello-Hurtado F."/>
            <person name="Capella-Gutierrez S."/>
            <person name="Charrier B."/>
            <person name="Cladiere L."/>
            <person name="Cock J.M."/>
            <person name="Coelho S.M."/>
            <person name="Colleoni C."/>
            <person name="Czjzek M."/>
            <person name="Da Silva C."/>
            <person name="Delage L."/>
            <person name="Denoeud F."/>
            <person name="Deschamps P."/>
            <person name="Dittami S.M."/>
            <person name="Gabaldon T."/>
            <person name="Gachon C.M."/>
            <person name="Groisillier A."/>
            <person name="Herve C."/>
            <person name="Jabbari K."/>
            <person name="Katinka M."/>
            <person name="Kloareg B."/>
            <person name="Kowalczyk N."/>
            <person name="Labadie K."/>
            <person name="Leblanc C."/>
            <person name="Lopez P.J."/>
            <person name="McLachlan D.H."/>
            <person name="Meslet-Cladiere L."/>
            <person name="Moustafa A."/>
            <person name="Nehr Z."/>
            <person name="Nyvall Collen P."/>
            <person name="Panaud O."/>
            <person name="Partensky F."/>
            <person name="Poulain J."/>
            <person name="Rensing S.A."/>
            <person name="Rousvoal S."/>
            <person name="Samson G."/>
            <person name="Symeonidi A."/>
            <person name="Weissenbach J."/>
            <person name="Zambounis A."/>
            <person name="Wincker P."/>
            <person name="Boyen C."/>
        </authorList>
    </citation>
    <scope>NUCLEOTIDE SEQUENCE [LARGE SCALE GENOMIC DNA]</scope>
    <source>
        <strain evidence="8">cv. Stackhouse</strain>
    </source>
</reference>
<dbReference type="OMA" id="PVVFYES"/>
<dbReference type="InterPro" id="IPR014776">
    <property type="entry name" value="4pyrrole_Mease_sub2"/>
</dbReference>
<dbReference type="SUPFAM" id="SSF53790">
    <property type="entry name" value="Tetrapyrrole methylase"/>
    <property type="match status" value="1"/>
</dbReference>
<dbReference type="OrthoDB" id="289942at2759"/>
<dbReference type="EMBL" id="HG001706">
    <property type="protein sequence ID" value="CDF34791.1"/>
    <property type="molecule type" value="Genomic_DNA"/>
</dbReference>
<evidence type="ECO:0000256" key="4">
    <source>
        <dbReference type="ARBA" id="ARBA00022679"/>
    </source>
</evidence>
<dbReference type="Pfam" id="PF00590">
    <property type="entry name" value="TP_methylase"/>
    <property type="match status" value="1"/>
</dbReference>
<accession>R7QBJ1</accession>
<dbReference type="CDD" id="cd11648">
    <property type="entry name" value="RsmI"/>
    <property type="match status" value="1"/>
</dbReference>
<keyword evidence="1" id="KW-0963">Cytoplasm</keyword>
<organism evidence="7 8">
    <name type="scientific">Chondrus crispus</name>
    <name type="common">Carrageen Irish moss</name>
    <name type="synonym">Polymorpha crispa</name>
    <dbReference type="NCBI Taxonomy" id="2769"/>
    <lineage>
        <taxon>Eukaryota</taxon>
        <taxon>Rhodophyta</taxon>
        <taxon>Florideophyceae</taxon>
        <taxon>Rhodymeniophycidae</taxon>
        <taxon>Gigartinales</taxon>
        <taxon>Gigartinaceae</taxon>
        <taxon>Chondrus</taxon>
    </lineage>
</organism>
<evidence type="ECO:0000256" key="5">
    <source>
        <dbReference type="ARBA" id="ARBA00022691"/>
    </source>
</evidence>
<dbReference type="KEGG" id="ccp:CHC_T00003703001"/>
<keyword evidence="2" id="KW-0698">rRNA processing</keyword>
<dbReference type="AlphaFoldDB" id="R7QBJ1"/>
<dbReference type="STRING" id="2769.R7QBJ1"/>
<name>R7QBJ1_CHOCR</name>
<dbReference type="RefSeq" id="XP_005714610.1">
    <property type="nucleotide sequence ID" value="XM_005714553.1"/>
</dbReference>
<dbReference type="InterPro" id="IPR008189">
    <property type="entry name" value="rRNA_ssu_MeTfrase_I"/>
</dbReference>
<dbReference type="Gramene" id="CDF34791">
    <property type="protein sequence ID" value="CDF34791"/>
    <property type="gene ID" value="CHC_T00003703001"/>
</dbReference>
<dbReference type="PIRSF" id="PIRSF005917">
    <property type="entry name" value="MTase_YraL"/>
    <property type="match status" value="1"/>
</dbReference>
<dbReference type="InterPro" id="IPR035996">
    <property type="entry name" value="4pyrrol_Methylase_sf"/>
</dbReference>
<dbReference type="GO" id="GO:0008168">
    <property type="term" value="F:methyltransferase activity"/>
    <property type="evidence" value="ECO:0007669"/>
    <property type="project" value="UniProtKB-KW"/>
</dbReference>
<dbReference type="InterPro" id="IPR014777">
    <property type="entry name" value="4pyrrole_Mease_sub1"/>
</dbReference>
<dbReference type="PANTHER" id="PTHR46111">
    <property type="entry name" value="RIBOSOMAL RNA SMALL SUBUNIT METHYLTRANSFERASE I"/>
    <property type="match status" value="1"/>
</dbReference>
<dbReference type="GeneID" id="17322317"/>
<dbReference type="Gene3D" id="3.30.950.10">
    <property type="entry name" value="Methyltransferase, Cobalt-precorrin-4 Transmethylase, Domain 2"/>
    <property type="match status" value="1"/>
</dbReference>
<evidence type="ECO:0000313" key="7">
    <source>
        <dbReference type="EMBL" id="CDF34791.1"/>
    </source>
</evidence>
<evidence type="ECO:0000256" key="3">
    <source>
        <dbReference type="ARBA" id="ARBA00022603"/>
    </source>
</evidence>
<dbReference type="GO" id="GO:0006364">
    <property type="term" value="P:rRNA processing"/>
    <property type="evidence" value="ECO:0007669"/>
    <property type="project" value="UniProtKB-KW"/>
</dbReference>
<gene>
    <name evidence="7" type="ORF">CHC_T00003703001</name>
</gene>
<sequence>MPCPTFILPRLPTSLIQRSSNGASRLLCTAKSETHAPTAPPFPNAPAQAGHLYVVSTPIGNVADLTYRAAAILHTASVIAAEDTRRTGLLLSAAVGPRPQHQRLLSCHEHNVRSRIPDLLTRLSAGDSVALVSDAGTPCVSDPGAQLVKAAVEAGMPVVPVPGACAALAALVASALPLGEFTFLGFLPRAGVERRKAMEKIAALEGTVVVYEAPHRLLVTLDALRGPAFVGRHVCLAREVTKKWEQFMRFSSPAEAYEWFEGNDVEPRGEFTIVLGPLQRPEASRDDLNAYSKAEVDIAALAKALVEEGVPASAVARGIASAADVPKKLVYAFASSCKNSMQKKVEGNGT</sequence>
<keyword evidence="5" id="KW-0949">S-adenosyl-L-methionine</keyword>
<evidence type="ECO:0000259" key="6">
    <source>
        <dbReference type="Pfam" id="PF00590"/>
    </source>
</evidence>
<dbReference type="GO" id="GO:0032259">
    <property type="term" value="P:methylation"/>
    <property type="evidence" value="ECO:0007669"/>
    <property type="project" value="UniProtKB-KW"/>
</dbReference>
<evidence type="ECO:0000313" key="8">
    <source>
        <dbReference type="Proteomes" id="UP000012073"/>
    </source>
</evidence>
<keyword evidence="8" id="KW-1185">Reference proteome</keyword>
<evidence type="ECO:0000256" key="1">
    <source>
        <dbReference type="ARBA" id="ARBA00022490"/>
    </source>
</evidence>
<proteinExistence type="inferred from homology"/>
<dbReference type="Proteomes" id="UP000012073">
    <property type="component" value="Unassembled WGS sequence"/>
</dbReference>
<dbReference type="InterPro" id="IPR018063">
    <property type="entry name" value="SAM_MeTrfase_RsmI_CS"/>
</dbReference>
<keyword evidence="4" id="KW-0808">Transferase</keyword>
<evidence type="ECO:0000256" key="2">
    <source>
        <dbReference type="ARBA" id="ARBA00022552"/>
    </source>
</evidence>
<dbReference type="NCBIfam" id="TIGR00096">
    <property type="entry name" value="16S rRNA (cytidine(1402)-2'-O)-methyltransferase"/>
    <property type="match status" value="1"/>
</dbReference>
<dbReference type="PROSITE" id="PS01296">
    <property type="entry name" value="RSMI"/>
    <property type="match status" value="1"/>
</dbReference>
<keyword evidence="3" id="KW-0489">Methyltransferase</keyword>
<dbReference type="InterPro" id="IPR000878">
    <property type="entry name" value="4pyrrol_Mease"/>
</dbReference>
<protein>
    <recommendedName>
        <fullName evidence="6">Tetrapyrrole methylase domain-containing protein</fullName>
    </recommendedName>
</protein>
<feature type="domain" description="Tetrapyrrole methylase" evidence="6">
    <location>
        <begin position="51"/>
        <end position="248"/>
    </location>
</feature>